<dbReference type="OMA" id="HLMGTIS"/>
<keyword evidence="5 13" id="KW-0812">Transmembrane</keyword>
<keyword evidence="11" id="KW-0325">Glycoprotein</keyword>
<evidence type="ECO:0000313" key="16">
    <source>
        <dbReference type="Proteomes" id="UP000075243"/>
    </source>
</evidence>
<protein>
    <submittedName>
        <fullName evidence="15">LRR receptor-like serine/threonine-protein kinase FLS2</fullName>
    </submittedName>
</protein>
<evidence type="ECO:0000256" key="12">
    <source>
        <dbReference type="SAM" id="MobiDB-lite"/>
    </source>
</evidence>
<keyword evidence="16" id="KW-1185">Reference proteome</keyword>
<dbReference type="GO" id="GO:0005886">
    <property type="term" value="C:plasma membrane"/>
    <property type="evidence" value="ECO:0007669"/>
    <property type="project" value="UniProtKB-SubCell"/>
</dbReference>
<keyword evidence="8 13" id="KW-1133">Transmembrane helix</keyword>
<dbReference type="InterPro" id="IPR003591">
    <property type="entry name" value="Leu-rich_rpt_typical-subtyp"/>
</dbReference>
<evidence type="ECO:0000256" key="3">
    <source>
        <dbReference type="ARBA" id="ARBA00022475"/>
    </source>
</evidence>
<dbReference type="InterPro" id="IPR046956">
    <property type="entry name" value="RLP23-like"/>
</dbReference>
<feature type="transmembrane region" description="Helical" evidence="13">
    <location>
        <begin position="799"/>
        <end position="825"/>
    </location>
</feature>
<evidence type="ECO:0000256" key="7">
    <source>
        <dbReference type="ARBA" id="ARBA00022737"/>
    </source>
</evidence>
<dbReference type="STRING" id="3821.A0A151U674"/>
<name>A0A151U674_CAJCA</name>
<evidence type="ECO:0000259" key="14">
    <source>
        <dbReference type="Pfam" id="PF08263"/>
    </source>
</evidence>
<dbReference type="SUPFAM" id="SSF52047">
    <property type="entry name" value="RNI-like"/>
    <property type="match status" value="1"/>
</dbReference>
<keyword evidence="6" id="KW-0732">Signal</keyword>
<sequence length="835" mass="93628">MCSSKIHCSEKDMNTLLHFKQGVIDPSGMLSSWSPKLDCCQWTGVKCDNIKARVSELNLPCEFSLNLLELEFLSYLNLSNNDFKSMQYNSTSSKKCDDLSGGNPPHMCGNSTNLHYLDLSYNYDLLVDNLHWLSRLSSLQYLSLGGVHIHREIDWIQSVTMLPTLLELHLESCQLENIYPSLQYANFTSLQVLNLAKNNFASELPSWLFNLSRDISHIDLSQNKMHSQLPKTLPNLRRLKSLVLSHNYLKGPIPNWLGQLEQLQKLDLSHNFFSGPIPTSLGNVSSLVELILESNELNGNLPDKLGQLINLETLQIAENVLTGNVSKRNLLSFSNLKQFSMGSPALVFDFDPEWVPPFQLLRIRLDYMRDKLPAWLFTQTSLKYLTIEDSSASFEPLDKFWNFSSQLEFISLQNNTINGDMSNVLLNSKVVWLVANNLKGGMPHISSEVVVLQLRNNSLSGSLSPTLCHNNMADKSNLVQLNVAYNHLSGELTNCWNNWKSLVLINLGHNNLTGKIPNSIFLSNLRFLHLGSNKFFGEVPFSIKNCKNLWILDLGHNNLSGVIPSLGQSVKGLKLGPNHFGGNIPTQICQLRSLMVMDISSNRLSGPIPNCLHNITAMLSIYVSTRRVGFILHFSGFHIKIISSIRILIKGNELSYVDLMTVIDLSNNKLSGSLPSEMFMLSGLQSLNLSHNQFMGTIPQEIGNLKPLESIDLSRNNFSGEIPQTMSILHYLEVLNLSFNNFEGKIPLGTQLGFTNLSYIGNPDLCGVPLTKTCSQDENSNTTKPIGEEDNDDSDKSEVYSWFCMGLGIGFVVGFWGVLVGAIFFNRRCSHDYIH</sequence>
<keyword evidence="10" id="KW-0675">Receptor</keyword>
<dbReference type="SUPFAM" id="SSF52058">
    <property type="entry name" value="L domain-like"/>
    <property type="match status" value="2"/>
</dbReference>
<reference evidence="15 16" key="1">
    <citation type="journal article" date="2012" name="Nat. Biotechnol.">
        <title>Draft genome sequence of pigeonpea (Cajanus cajan), an orphan legume crop of resource-poor farmers.</title>
        <authorList>
            <person name="Varshney R.K."/>
            <person name="Chen W."/>
            <person name="Li Y."/>
            <person name="Bharti A.K."/>
            <person name="Saxena R.K."/>
            <person name="Schlueter J.A."/>
            <person name="Donoghue M.T."/>
            <person name="Azam S."/>
            <person name="Fan G."/>
            <person name="Whaley A.M."/>
            <person name="Farmer A.D."/>
            <person name="Sheridan J."/>
            <person name="Iwata A."/>
            <person name="Tuteja R."/>
            <person name="Penmetsa R.V."/>
            <person name="Wu W."/>
            <person name="Upadhyaya H.D."/>
            <person name="Yang S.P."/>
            <person name="Shah T."/>
            <person name="Saxena K.B."/>
            <person name="Michael T."/>
            <person name="McCombie W.R."/>
            <person name="Yang B."/>
            <person name="Zhang G."/>
            <person name="Yang H."/>
            <person name="Wang J."/>
            <person name="Spillane C."/>
            <person name="Cook D.R."/>
            <person name="May G.D."/>
            <person name="Xu X."/>
            <person name="Jackson S.A."/>
        </authorList>
    </citation>
    <scope>NUCLEOTIDE SEQUENCE [LARGE SCALE GENOMIC DNA]</scope>
    <source>
        <strain evidence="16">cv. Asha</strain>
    </source>
</reference>
<dbReference type="Gene3D" id="3.80.10.10">
    <property type="entry name" value="Ribonuclease Inhibitor"/>
    <property type="match status" value="5"/>
</dbReference>
<keyword evidence="3" id="KW-1003">Cell membrane</keyword>
<dbReference type="Pfam" id="PF00560">
    <property type="entry name" value="LRR_1"/>
    <property type="match status" value="9"/>
</dbReference>
<evidence type="ECO:0000256" key="4">
    <source>
        <dbReference type="ARBA" id="ARBA00022614"/>
    </source>
</evidence>
<keyword evidence="7" id="KW-0677">Repeat</keyword>
<dbReference type="SMART" id="SM00369">
    <property type="entry name" value="LRR_TYP"/>
    <property type="match status" value="7"/>
</dbReference>
<dbReference type="InterPro" id="IPR013210">
    <property type="entry name" value="LRR_N_plant-typ"/>
</dbReference>
<evidence type="ECO:0000313" key="15">
    <source>
        <dbReference type="EMBL" id="KYP74826.1"/>
    </source>
</evidence>
<evidence type="ECO:0000256" key="5">
    <source>
        <dbReference type="ARBA" id="ARBA00022692"/>
    </source>
</evidence>
<feature type="region of interest" description="Disordered" evidence="12">
    <location>
        <begin position="774"/>
        <end position="794"/>
    </location>
</feature>
<evidence type="ECO:0000256" key="13">
    <source>
        <dbReference type="SAM" id="Phobius"/>
    </source>
</evidence>
<accession>A0A151U674</accession>
<evidence type="ECO:0000256" key="2">
    <source>
        <dbReference type="ARBA" id="ARBA00009592"/>
    </source>
</evidence>
<evidence type="ECO:0000256" key="8">
    <source>
        <dbReference type="ARBA" id="ARBA00022989"/>
    </source>
</evidence>
<comment type="subcellular location">
    <subcellularLocation>
        <location evidence="1">Cell membrane</location>
        <topology evidence="1">Single-pass type I membrane protein</topology>
    </subcellularLocation>
</comment>
<feature type="domain" description="Leucine-rich repeat-containing N-terminal plant-type" evidence="14">
    <location>
        <begin position="11"/>
        <end position="48"/>
    </location>
</feature>
<dbReference type="InterPro" id="IPR001611">
    <property type="entry name" value="Leu-rich_rpt"/>
</dbReference>
<dbReference type="EMBL" id="CM003604">
    <property type="protein sequence ID" value="KYP74826.1"/>
    <property type="molecule type" value="Genomic_DNA"/>
</dbReference>
<proteinExistence type="inferred from homology"/>
<dbReference type="Pfam" id="PF13855">
    <property type="entry name" value="LRR_8"/>
    <property type="match status" value="1"/>
</dbReference>
<dbReference type="FunFam" id="3.80.10.10:FF:000095">
    <property type="entry name" value="LRR receptor-like serine/threonine-protein kinase GSO1"/>
    <property type="match status" value="2"/>
</dbReference>
<evidence type="ECO:0000256" key="9">
    <source>
        <dbReference type="ARBA" id="ARBA00023136"/>
    </source>
</evidence>
<evidence type="ECO:0000256" key="10">
    <source>
        <dbReference type="ARBA" id="ARBA00023170"/>
    </source>
</evidence>
<feature type="compositionally biased region" description="Polar residues" evidence="12">
    <location>
        <begin position="774"/>
        <end position="784"/>
    </location>
</feature>
<evidence type="ECO:0000256" key="11">
    <source>
        <dbReference type="ARBA" id="ARBA00023180"/>
    </source>
</evidence>
<dbReference type="Proteomes" id="UP000075243">
    <property type="component" value="Chromosome 2"/>
</dbReference>
<evidence type="ECO:0000256" key="6">
    <source>
        <dbReference type="ARBA" id="ARBA00022729"/>
    </source>
</evidence>
<dbReference type="Pfam" id="PF08263">
    <property type="entry name" value="LRRNT_2"/>
    <property type="match status" value="1"/>
</dbReference>
<keyword evidence="4" id="KW-0433">Leucine-rich repeat</keyword>
<dbReference type="Gramene" id="C.cajan_07316.t">
    <property type="protein sequence ID" value="C.cajan_07316.t"/>
    <property type="gene ID" value="C.cajan_07316"/>
</dbReference>
<organism evidence="15 16">
    <name type="scientific">Cajanus cajan</name>
    <name type="common">Pigeon pea</name>
    <name type="synonym">Cajanus indicus</name>
    <dbReference type="NCBI Taxonomy" id="3821"/>
    <lineage>
        <taxon>Eukaryota</taxon>
        <taxon>Viridiplantae</taxon>
        <taxon>Streptophyta</taxon>
        <taxon>Embryophyta</taxon>
        <taxon>Tracheophyta</taxon>
        <taxon>Spermatophyta</taxon>
        <taxon>Magnoliopsida</taxon>
        <taxon>eudicotyledons</taxon>
        <taxon>Gunneridae</taxon>
        <taxon>Pentapetalae</taxon>
        <taxon>rosids</taxon>
        <taxon>fabids</taxon>
        <taxon>Fabales</taxon>
        <taxon>Fabaceae</taxon>
        <taxon>Papilionoideae</taxon>
        <taxon>50 kb inversion clade</taxon>
        <taxon>NPAAA clade</taxon>
        <taxon>indigoferoid/millettioid clade</taxon>
        <taxon>Phaseoleae</taxon>
        <taxon>Cajanus</taxon>
    </lineage>
</organism>
<dbReference type="PANTHER" id="PTHR48063">
    <property type="entry name" value="LRR RECEPTOR-LIKE KINASE"/>
    <property type="match status" value="1"/>
</dbReference>
<dbReference type="AlphaFoldDB" id="A0A151U674"/>
<dbReference type="FunFam" id="3.80.10.10:FF:000111">
    <property type="entry name" value="LRR receptor-like serine/threonine-protein kinase ERECTA"/>
    <property type="match status" value="1"/>
</dbReference>
<gene>
    <name evidence="15" type="ORF">KK1_007519</name>
</gene>
<dbReference type="PANTHER" id="PTHR48063:SF52">
    <property type="entry name" value="LRR RECEPTOR-LIKE KINASE FAMILY PROTEIN"/>
    <property type="match status" value="1"/>
</dbReference>
<keyword evidence="9 13" id="KW-0472">Membrane</keyword>
<comment type="similarity">
    <text evidence="2">Belongs to the RLP family.</text>
</comment>
<evidence type="ECO:0000256" key="1">
    <source>
        <dbReference type="ARBA" id="ARBA00004251"/>
    </source>
</evidence>
<dbReference type="InterPro" id="IPR032675">
    <property type="entry name" value="LRR_dom_sf"/>
</dbReference>